<evidence type="ECO:0000256" key="3">
    <source>
        <dbReference type="ARBA" id="ARBA00022679"/>
    </source>
</evidence>
<dbReference type="Pfam" id="PF00588">
    <property type="entry name" value="SpoU_methylase"/>
    <property type="match status" value="1"/>
</dbReference>
<dbReference type="Pfam" id="PF08032">
    <property type="entry name" value="SpoU_sub_bind"/>
    <property type="match status" value="1"/>
</dbReference>
<dbReference type="NCBIfam" id="TIGR00186">
    <property type="entry name" value="rRNA_methyl_3"/>
    <property type="match status" value="1"/>
</dbReference>
<dbReference type="InterPro" id="IPR001537">
    <property type="entry name" value="SpoU_MeTrfase"/>
</dbReference>
<dbReference type="Gene3D" id="3.40.1280.10">
    <property type="match status" value="1"/>
</dbReference>
<dbReference type="InterPro" id="IPR029026">
    <property type="entry name" value="tRNA_m1G_MTases_N"/>
</dbReference>
<name>A0A7G9GVA7_9FUSO</name>
<evidence type="ECO:0000313" key="5">
    <source>
        <dbReference type="EMBL" id="QNM14739.1"/>
    </source>
</evidence>
<dbReference type="PANTHER" id="PTHR46429:SF1">
    <property type="entry name" value="23S RRNA (GUANOSINE-2'-O-)-METHYLTRANSFERASE RLMB"/>
    <property type="match status" value="1"/>
</dbReference>
<dbReference type="EMBL" id="CP060637">
    <property type="protein sequence ID" value="QNM14739.1"/>
    <property type="molecule type" value="Genomic_DNA"/>
</dbReference>
<evidence type="ECO:0000256" key="2">
    <source>
        <dbReference type="ARBA" id="ARBA00022603"/>
    </source>
</evidence>
<dbReference type="RefSeq" id="WP_187422698.1">
    <property type="nucleotide sequence ID" value="NZ_CP060637.1"/>
</dbReference>
<dbReference type="PANTHER" id="PTHR46429">
    <property type="entry name" value="23S RRNA (GUANOSINE-2'-O-)-METHYLTRANSFERASE RLMB"/>
    <property type="match status" value="1"/>
</dbReference>
<sequence length="240" mass="26848">MEKIIGINPAVEVLQNMDKTIEKLEIYKGARDEKINQIKKLASKRNIKIFYTDKKRENSQGVVVHVSDYDYYVDFGAFLEKIAPMEKALVLILDEVQDPRNFGALIRSAEVFGVKGIIIPERNAVRINETVVKTSTGAIEYVDIIKVTNISEAIKRLKTLDFWVYGAEGEDGAHDYSKEKYPNKTALVLGSEGNGMRKKVKESCDVLIKIPMYGKINSLNVSVAGGIILSEIVKSFKTGE</sequence>
<gene>
    <name evidence="5" type="primary">rlmB</name>
    <name evidence="5" type="ORF">H9Q81_07135</name>
</gene>
<dbReference type="Gene3D" id="3.30.1330.30">
    <property type="match status" value="1"/>
</dbReference>
<organism evidence="5 6">
    <name type="scientific">Fusobacterium hominis</name>
    <dbReference type="NCBI Taxonomy" id="2764326"/>
    <lineage>
        <taxon>Bacteria</taxon>
        <taxon>Fusobacteriati</taxon>
        <taxon>Fusobacteriota</taxon>
        <taxon>Fusobacteriia</taxon>
        <taxon>Fusobacteriales</taxon>
        <taxon>Fusobacteriaceae</taxon>
        <taxon>Fusobacterium</taxon>
    </lineage>
</organism>
<dbReference type="SUPFAM" id="SSF55315">
    <property type="entry name" value="L30e-like"/>
    <property type="match status" value="1"/>
</dbReference>
<keyword evidence="2 5" id="KW-0489">Methyltransferase</keyword>
<dbReference type="KEGG" id="fho:H9Q81_07135"/>
<dbReference type="GO" id="GO:0005829">
    <property type="term" value="C:cytosol"/>
    <property type="evidence" value="ECO:0007669"/>
    <property type="project" value="TreeGrafter"/>
</dbReference>
<dbReference type="FunFam" id="3.40.1280.10:FF:000008">
    <property type="entry name" value="Group 3 RNA methyltransferase TrmH"/>
    <property type="match status" value="1"/>
</dbReference>
<feature type="domain" description="RNA 2-O ribose methyltransferase substrate binding" evidence="4">
    <location>
        <begin position="3"/>
        <end position="72"/>
    </location>
</feature>
<evidence type="ECO:0000256" key="1">
    <source>
        <dbReference type="ARBA" id="ARBA00007228"/>
    </source>
</evidence>
<accession>A0A7G9GVA7</accession>
<dbReference type="InterPro" id="IPR013123">
    <property type="entry name" value="SpoU_subst-bd"/>
</dbReference>
<dbReference type="SMART" id="SM00967">
    <property type="entry name" value="SpoU_sub_bind"/>
    <property type="match status" value="1"/>
</dbReference>
<dbReference type="Proteomes" id="UP000515913">
    <property type="component" value="Chromosome"/>
</dbReference>
<keyword evidence="3 5" id="KW-0808">Transferase</keyword>
<comment type="similarity">
    <text evidence="1">Belongs to the class IV-like SAM-binding methyltransferase superfamily. RNA methyltransferase TrmH family.</text>
</comment>
<dbReference type="GO" id="GO:0006396">
    <property type="term" value="P:RNA processing"/>
    <property type="evidence" value="ECO:0007669"/>
    <property type="project" value="InterPro"/>
</dbReference>
<keyword evidence="6" id="KW-1185">Reference proteome</keyword>
<dbReference type="InterPro" id="IPR004441">
    <property type="entry name" value="rRNA_MeTrfase_TrmH"/>
</dbReference>
<dbReference type="GO" id="GO:0003723">
    <property type="term" value="F:RNA binding"/>
    <property type="evidence" value="ECO:0007669"/>
    <property type="project" value="InterPro"/>
</dbReference>
<dbReference type="GO" id="GO:0032259">
    <property type="term" value="P:methylation"/>
    <property type="evidence" value="ECO:0007669"/>
    <property type="project" value="UniProtKB-KW"/>
</dbReference>
<reference evidence="5 6" key="1">
    <citation type="submission" date="2020-08" db="EMBL/GenBank/DDBJ databases">
        <authorList>
            <person name="Liu C."/>
            <person name="Sun Q."/>
        </authorList>
    </citation>
    <scope>NUCLEOTIDE SEQUENCE [LARGE SCALE GENOMIC DNA]</scope>
    <source>
        <strain evidence="5 6">NSJ-57</strain>
    </source>
</reference>
<dbReference type="CDD" id="cd18103">
    <property type="entry name" value="SpoU-like_RlmB"/>
    <property type="match status" value="1"/>
</dbReference>
<protein>
    <submittedName>
        <fullName evidence="5">23S rRNA (Guanosine(2251)-2'-O)-methyltransferase RlmB</fullName>
    </submittedName>
</protein>
<dbReference type="AlphaFoldDB" id="A0A7G9GVA7"/>
<evidence type="ECO:0000259" key="4">
    <source>
        <dbReference type="SMART" id="SM00967"/>
    </source>
</evidence>
<proteinExistence type="inferred from homology"/>
<dbReference type="InterPro" id="IPR029028">
    <property type="entry name" value="Alpha/beta_knot_MTases"/>
</dbReference>
<evidence type="ECO:0000313" key="6">
    <source>
        <dbReference type="Proteomes" id="UP000515913"/>
    </source>
</evidence>
<dbReference type="GO" id="GO:0008173">
    <property type="term" value="F:RNA methyltransferase activity"/>
    <property type="evidence" value="ECO:0007669"/>
    <property type="project" value="InterPro"/>
</dbReference>
<dbReference type="InterPro" id="IPR029064">
    <property type="entry name" value="Ribosomal_eL30-like_sf"/>
</dbReference>
<dbReference type="SUPFAM" id="SSF75217">
    <property type="entry name" value="alpha/beta knot"/>
    <property type="match status" value="1"/>
</dbReference>